<feature type="transmembrane region" description="Helical" evidence="1">
    <location>
        <begin position="983"/>
        <end position="1006"/>
    </location>
</feature>
<dbReference type="InterPro" id="IPR027463">
    <property type="entry name" value="AcrB_DN_DC_subdom"/>
</dbReference>
<dbReference type="EMBL" id="LNYE01000004">
    <property type="protein sequence ID" value="KTD15127.1"/>
    <property type="molecule type" value="Genomic_DNA"/>
</dbReference>
<feature type="transmembrane region" description="Helical" evidence="1">
    <location>
        <begin position="537"/>
        <end position="557"/>
    </location>
</feature>
<dbReference type="Gene3D" id="3.30.70.1320">
    <property type="entry name" value="Multidrug efflux transporter AcrB pore domain like"/>
    <property type="match status" value="1"/>
</dbReference>
<feature type="transmembrane region" description="Helical" evidence="1">
    <location>
        <begin position="1018"/>
        <end position="1041"/>
    </location>
</feature>
<evidence type="ECO:0000313" key="3">
    <source>
        <dbReference type="EMBL" id="STX46113.1"/>
    </source>
</evidence>
<dbReference type="OrthoDB" id="9759330at2"/>
<keyword evidence="1" id="KW-0812">Transmembrane</keyword>
<evidence type="ECO:0000256" key="1">
    <source>
        <dbReference type="SAM" id="Phobius"/>
    </source>
</evidence>
<dbReference type="GO" id="GO:0042910">
    <property type="term" value="F:xenobiotic transmembrane transporter activity"/>
    <property type="evidence" value="ECO:0007669"/>
    <property type="project" value="TreeGrafter"/>
</dbReference>
<dbReference type="SUPFAM" id="SSF82866">
    <property type="entry name" value="Multidrug efflux transporter AcrB transmembrane domain"/>
    <property type="match status" value="2"/>
</dbReference>
<dbReference type="SUPFAM" id="SSF82693">
    <property type="entry name" value="Multidrug efflux transporter AcrB pore domain, PN1, PN2, PC1 and PC2 subdomains"/>
    <property type="match status" value="2"/>
</dbReference>
<dbReference type="InterPro" id="IPR001036">
    <property type="entry name" value="Acrflvin-R"/>
</dbReference>
<protein>
    <submittedName>
        <fullName evidence="3">Cation/multidrug efflux pump</fullName>
    </submittedName>
</protein>
<evidence type="ECO:0000313" key="4">
    <source>
        <dbReference type="Proteomes" id="UP000054691"/>
    </source>
</evidence>
<dbReference type="PANTHER" id="PTHR32063">
    <property type="match status" value="1"/>
</dbReference>
<dbReference type="PRINTS" id="PR00702">
    <property type="entry name" value="ACRIFLAVINRP"/>
</dbReference>
<name>A0A378JE49_9GAMM</name>
<sequence length="1057" mass="115602">MWIVWIALSRPYTFIVMALMLLIIGPLAIMRTPTDIFPDIDIPVVSVVWTFTGLPPDEMSARITYVFERAVTTTVNDIEHIDSESLNGVSVVKLFFQKGVNVDMALSQVTAISQTILRNLPPGTLPPLILSYKASTIPVLQLVLSSPTLPEQKLNDLGTNFIRPQLATVQGASLPYPYGGKVRQIMVYLDMQAMQTYGISPQEVNQAILAQNLIIPAGTEKIGQYEYVVKLNSSPINAVELNDVPVKTTPGRVLYVRDIGHVLDGFAPQTNIVRVDGRRAVMMSVEKTGSASTLDIVHRVKNLIPKIKDMMPKALNLSYFGDQSIFVTAAIHGVITEGAIAAALTALMILLFLGSVRSTLIITLSIPLSIITSLTVLSALGETINIMTLGGLALAVGILVDDATVAIENINWNLEQGKEVEQAILDGAKQIAIPALVSTLCICIVFVPMFFLGGVAQYLFVPLAEAVIFAMLMSYILSRTLVATLAKYWLRRHEYEAENGKKKNLLARVHGKFEEKFVRLRSRYLEALSWSLNNAKAFIVCFLGVVGISILLLGPWLGSNFFPSVDAGQMKLHISAPTGTRVEETAKIVDDIERLIRKVISPKDLDSIVDNIGLPTSGINLSYSNSATNGPEDADILISLKEGHRPSSDYQRELRVVLRDHFPAVTFSFLPADIVNQIINFGLPSPINIQVIGLKKEENMNYANKLLRELKLIPGLVDGRIRQKNNYPEFFVAVDRSLAREVGFTQQDIASDLLLALSGSFQTTPTFWLDTKTGVSYPVVTQAPQYVMSSLNDLNNVPIGTLSSPSQLQILGALSTVKRTWTPAVESHYDVQPVIDIFATTQDRDLGGVTKDIERVIEQTKKDVPKGSSVVVRGQIDTKQHAFSGLYWGLAFSILLVYLLIVINFQSWTDPFIIITALPAAIAGITWMLFLTHTSISVPALTGAIMCMGVATANSILIISFARDHLASENNPMKAALEAGLTRLRPVMMTALAMIIGMCPMALGLGDGGEQNAPLGRAVIGGLSFATIATLFFVPSVFYVIHERKLKKKQKQGKEHA</sequence>
<feature type="transmembrane region" description="Helical" evidence="1">
    <location>
        <begin position="431"/>
        <end position="452"/>
    </location>
</feature>
<feature type="transmembrane region" description="Helical" evidence="1">
    <location>
        <begin position="386"/>
        <end position="410"/>
    </location>
</feature>
<dbReference type="PANTHER" id="PTHR32063:SF8">
    <property type="entry name" value="CATION EFFLUX PROTEIN"/>
    <property type="match status" value="1"/>
</dbReference>
<feature type="transmembrane region" description="Helical" evidence="1">
    <location>
        <begin position="936"/>
        <end position="962"/>
    </location>
</feature>
<reference evidence="2 4" key="1">
    <citation type="submission" date="2015-11" db="EMBL/GenBank/DDBJ databases">
        <title>Genomic analysis of 38 Legionella species identifies large and diverse effector repertoires.</title>
        <authorList>
            <person name="Burstein D."/>
            <person name="Amaro F."/>
            <person name="Zusman T."/>
            <person name="Lifshitz Z."/>
            <person name="Cohen O."/>
            <person name="Gilbert J.A."/>
            <person name="Pupko T."/>
            <person name="Shuman H.A."/>
            <person name="Segal G."/>
        </authorList>
    </citation>
    <scope>NUCLEOTIDE SEQUENCE [LARGE SCALE GENOMIC DNA]</scope>
    <source>
        <strain evidence="2 4">Lyon 8420412</strain>
    </source>
</reference>
<feature type="transmembrane region" description="Helical" evidence="1">
    <location>
        <begin position="885"/>
        <end position="905"/>
    </location>
</feature>
<dbReference type="AlphaFoldDB" id="A0A378JE49"/>
<dbReference type="Gene3D" id="3.30.2090.10">
    <property type="entry name" value="Multidrug efflux transporter AcrB TolC docking domain, DN and DC subdomains"/>
    <property type="match status" value="2"/>
</dbReference>
<feature type="transmembrane region" description="Helical" evidence="1">
    <location>
        <begin position="12"/>
        <end position="30"/>
    </location>
</feature>
<feature type="transmembrane region" description="Helical" evidence="1">
    <location>
        <begin position="360"/>
        <end position="380"/>
    </location>
</feature>
<accession>A0A378JE49</accession>
<feature type="transmembrane region" description="Helical" evidence="1">
    <location>
        <begin position="325"/>
        <end position="353"/>
    </location>
</feature>
<dbReference type="RefSeq" id="WP_058497628.1">
    <property type="nucleotide sequence ID" value="NZ_CAAAHW010000013.1"/>
</dbReference>
<reference evidence="3 5" key="2">
    <citation type="submission" date="2018-06" db="EMBL/GenBank/DDBJ databases">
        <authorList>
            <consortium name="Pathogen Informatics"/>
            <person name="Doyle S."/>
        </authorList>
    </citation>
    <scope>NUCLEOTIDE SEQUENCE [LARGE SCALE GENOMIC DNA]</scope>
    <source>
        <strain evidence="3 5">NCTC12388</strain>
    </source>
</reference>
<dbReference type="STRING" id="45066.Lgra_0416"/>
<evidence type="ECO:0000313" key="2">
    <source>
        <dbReference type="EMBL" id="KTD15127.1"/>
    </source>
</evidence>
<feature type="transmembrane region" description="Helical" evidence="1">
    <location>
        <begin position="912"/>
        <end position="930"/>
    </location>
</feature>
<evidence type="ECO:0000313" key="5">
    <source>
        <dbReference type="Proteomes" id="UP000254476"/>
    </source>
</evidence>
<gene>
    <name evidence="3" type="primary">czcA_3</name>
    <name evidence="2" type="ORF">Lgra_0416</name>
    <name evidence="3" type="ORF">NCTC12388_02863</name>
</gene>
<keyword evidence="4" id="KW-1185">Reference proteome</keyword>
<dbReference type="Gene3D" id="3.30.70.1440">
    <property type="entry name" value="Multidrug efflux transporter AcrB pore domain"/>
    <property type="match status" value="1"/>
</dbReference>
<dbReference type="Proteomes" id="UP000054691">
    <property type="component" value="Unassembled WGS sequence"/>
</dbReference>
<feature type="transmembrane region" description="Helical" evidence="1">
    <location>
        <begin position="458"/>
        <end position="477"/>
    </location>
</feature>
<dbReference type="Gene3D" id="3.30.70.1430">
    <property type="entry name" value="Multidrug efflux transporter AcrB pore domain"/>
    <property type="match status" value="2"/>
</dbReference>
<dbReference type="SUPFAM" id="SSF82714">
    <property type="entry name" value="Multidrug efflux transporter AcrB TolC docking domain, DN and DC subdomains"/>
    <property type="match status" value="2"/>
</dbReference>
<organism evidence="3 5">
    <name type="scientific">Legionella gratiana</name>
    <dbReference type="NCBI Taxonomy" id="45066"/>
    <lineage>
        <taxon>Bacteria</taxon>
        <taxon>Pseudomonadati</taxon>
        <taxon>Pseudomonadota</taxon>
        <taxon>Gammaproteobacteria</taxon>
        <taxon>Legionellales</taxon>
        <taxon>Legionellaceae</taxon>
        <taxon>Legionella</taxon>
    </lineage>
</organism>
<dbReference type="Proteomes" id="UP000254476">
    <property type="component" value="Unassembled WGS sequence"/>
</dbReference>
<proteinExistence type="predicted"/>
<dbReference type="EMBL" id="UGOB01000001">
    <property type="protein sequence ID" value="STX46113.1"/>
    <property type="molecule type" value="Genomic_DNA"/>
</dbReference>
<dbReference type="Pfam" id="PF00873">
    <property type="entry name" value="ACR_tran"/>
    <property type="match status" value="1"/>
</dbReference>
<dbReference type="Gene3D" id="1.20.1640.10">
    <property type="entry name" value="Multidrug efflux transporter AcrB transmembrane domain"/>
    <property type="match status" value="2"/>
</dbReference>
<keyword evidence="1" id="KW-0472">Membrane</keyword>
<keyword evidence="1" id="KW-1133">Transmembrane helix</keyword>
<dbReference type="GO" id="GO:0005886">
    <property type="term" value="C:plasma membrane"/>
    <property type="evidence" value="ECO:0007669"/>
    <property type="project" value="TreeGrafter"/>
</dbReference>